<protein>
    <submittedName>
        <fullName evidence="2">Uncharacterized protein</fullName>
    </submittedName>
</protein>
<organism evidence="2 3">
    <name type="scientific">Kitasatospora arboriphila</name>
    <dbReference type="NCBI Taxonomy" id="258052"/>
    <lineage>
        <taxon>Bacteria</taxon>
        <taxon>Bacillati</taxon>
        <taxon>Actinomycetota</taxon>
        <taxon>Actinomycetes</taxon>
        <taxon>Kitasatosporales</taxon>
        <taxon>Streptomycetaceae</taxon>
        <taxon>Kitasatospora</taxon>
    </lineage>
</organism>
<dbReference type="RefSeq" id="WP_344627831.1">
    <property type="nucleotide sequence ID" value="NZ_BAAALD010000121.1"/>
</dbReference>
<evidence type="ECO:0000313" key="2">
    <source>
        <dbReference type="EMBL" id="GAA1120893.1"/>
    </source>
</evidence>
<evidence type="ECO:0000313" key="3">
    <source>
        <dbReference type="Proteomes" id="UP001499987"/>
    </source>
</evidence>
<keyword evidence="3" id="KW-1185">Reference proteome</keyword>
<gene>
    <name evidence="2" type="ORF">GCM10009663_70620</name>
</gene>
<name>A0ABP4ESF8_9ACTN</name>
<feature type="region of interest" description="Disordered" evidence="1">
    <location>
        <begin position="1"/>
        <end position="23"/>
    </location>
</feature>
<dbReference type="EMBL" id="BAAALD010000121">
    <property type="protein sequence ID" value="GAA1120893.1"/>
    <property type="molecule type" value="Genomic_DNA"/>
</dbReference>
<reference evidence="3" key="1">
    <citation type="journal article" date="2019" name="Int. J. Syst. Evol. Microbiol.">
        <title>The Global Catalogue of Microorganisms (GCM) 10K type strain sequencing project: providing services to taxonomists for standard genome sequencing and annotation.</title>
        <authorList>
            <consortium name="The Broad Institute Genomics Platform"/>
            <consortium name="The Broad Institute Genome Sequencing Center for Infectious Disease"/>
            <person name="Wu L."/>
            <person name="Ma J."/>
        </authorList>
    </citation>
    <scope>NUCLEOTIDE SEQUENCE [LARGE SCALE GENOMIC DNA]</scope>
    <source>
        <strain evidence="3">JCM 13002</strain>
    </source>
</reference>
<dbReference type="Proteomes" id="UP001499987">
    <property type="component" value="Unassembled WGS sequence"/>
</dbReference>
<accession>A0ABP4ESF8</accession>
<evidence type="ECO:0000256" key="1">
    <source>
        <dbReference type="SAM" id="MobiDB-lite"/>
    </source>
</evidence>
<feature type="region of interest" description="Disordered" evidence="1">
    <location>
        <begin position="237"/>
        <end position="259"/>
    </location>
</feature>
<sequence>MLETELRPGTTCDAVPGPGEAGRTEAGVLPTALGQMLALIGWVGGGRQLTTTGQLLRADARELVDLLETGGNETGSRSAAPLRGVQVLLAWAHIADLVATDGPRLRPGPAAGRLREDPAALQDALFAAVSRFEDSRCGWQSVRLHLEGPADFSAGLPALWRRLDAGPLTEDEAARTVWDELTARHQLEERQPAGLTSWKVVVARDVVRALGLYEAVGAVRIEDGRIAVTGYGRSRALPGTRDDAAAGPHGPGEAFVHWP</sequence>
<comment type="caution">
    <text evidence="2">The sequence shown here is derived from an EMBL/GenBank/DDBJ whole genome shotgun (WGS) entry which is preliminary data.</text>
</comment>
<proteinExistence type="predicted"/>